<reference evidence="2 3" key="1">
    <citation type="submission" date="2023-09" db="EMBL/GenBank/DDBJ databases">
        <title>Description of three actinobacteria isolated from air of manufacturing shop in a pharmaceutical factory.</title>
        <authorList>
            <person name="Zhang D.-F."/>
        </authorList>
    </citation>
    <scope>NUCLEOTIDE SEQUENCE [LARGE SCALE GENOMIC DNA]</scope>
    <source>
        <strain evidence="2 3">LY-0111</strain>
    </source>
</reference>
<proteinExistence type="predicted"/>
<evidence type="ECO:0000313" key="2">
    <source>
        <dbReference type="EMBL" id="MDR8018202.1"/>
    </source>
</evidence>
<feature type="compositionally biased region" description="Low complexity" evidence="1">
    <location>
        <begin position="169"/>
        <end position="179"/>
    </location>
</feature>
<feature type="compositionally biased region" description="Polar residues" evidence="1">
    <location>
        <begin position="35"/>
        <end position="55"/>
    </location>
</feature>
<evidence type="ECO:0000256" key="1">
    <source>
        <dbReference type="SAM" id="MobiDB-lite"/>
    </source>
</evidence>
<dbReference type="RefSeq" id="WP_310547187.1">
    <property type="nucleotide sequence ID" value="NZ_JAVKGR010000001.1"/>
</dbReference>
<accession>A0ABU2DNW0</accession>
<name>A0ABU2DNW0_9MICC</name>
<protein>
    <submittedName>
        <fullName evidence="2">Uncharacterized protein</fullName>
    </submittedName>
</protein>
<feature type="compositionally biased region" description="Basic and acidic residues" evidence="1">
    <location>
        <begin position="63"/>
        <end position="76"/>
    </location>
</feature>
<comment type="caution">
    <text evidence="2">The sequence shown here is derived from an EMBL/GenBank/DDBJ whole genome shotgun (WGS) entry which is preliminary data.</text>
</comment>
<keyword evidence="3" id="KW-1185">Reference proteome</keyword>
<feature type="region of interest" description="Disordered" evidence="1">
    <location>
        <begin position="149"/>
        <end position="179"/>
    </location>
</feature>
<organism evidence="2 3">
    <name type="scientific">Nesterenkonia aerolata</name>
    <dbReference type="NCBI Taxonomy" id="3074079"/>
    <lineage>
        <taxon>Bacteria</taxon>
        <taxon>Bacillati</taxon>
        <taxon>Actinomycetota</taxon>
        <taxon>Actinomycetes</taxon>
        <taxon>Micrococcales</taxon>
        <taxon>Micrococcaceae</taxon>
        <taxon>Nesterenkonia</taxon>
    </lineage>
</organism>
<evidence type="ECO:0000313" key="3">
    <source>
        <dbReference type="Proteomes" id="UP001251870"/>
    </source>
</evidence>
<gene>
    <name evidence="2" type="ORF">RIL96_01295</name>
</gene>
<sequence length="179" mass="19333">MTEQDTTEHEQAGRISNAGKPNRTPDAAGQGRVSDATSVSGESATNAPAESSQIENIPEEEVSTEHPREPDAFSRRYVKKLRDENARYRQRAKQADDYAHRLHTALTAATGRLADPTDLEFDPDHLEDQDALTEALDDLLARKPHLAARRPHGSIGQGAQPHDPSSVDLAGLLRAGAGG</sequence>
<dbReference type="Proteomes" id="UP001251870">
    <property type="component" value="Unassembled WGS sequence"/>
</dbReference>
<feature type="region of interest" description="Disordered" evidence="1">
    <location>
        <begin position="1"/>
        <end position="76"/>
    </location>
</feature>
<feature type="compositionally biased region" description="Basic and acidic residues" evidence="1">
    <location>
        <begin position="1"/>
        <end position="12"/>
    </location>
</feature>
<dbReference type="EMBL" id="JAVKGR010000001">
    <property type="protein sequence ID" value="MDR8018202.1"/>
    <property type="molecule type" value="Genomic_DNA"/>
</dbReference>